<feature type="domain" description="Acyl-CoA dehydrogenase/oxidase N-terminal" evidence="10">
    <location>
        <begin position="7"/>
        <end position="128"/>
    </location>
</feature>
<evidence type="ECO:0000259" key="8">
    <source>
        <dbReference type="Pfam" id="PF00441"/>
    </source>
</evidence>
<keyword evidence="6 7" id="KW-0560">Oxidoreductase</keyword>
<dbReference type="Pfam" id="PF00441">
    <property type="entry name" value="Acyl-CoA_dh_1"/>
    <property type="match status" value="1"/>
</dbReference>
<evidence type="ECO:0000256" key="7">
    <source>
        <dbReference type="RuleBase" id="RU362125"/>
    </source>
</evidence>
<evidence type="ECO:0000313" key="12">
    <source>
        <dbReference type="Proteomes" id="UP000445696"/>
    </source>
</evidence>
<comment type="cofactor">
    <cofactor evidence="1 7">
        <name>FAD</name>
        <dbReference type="ChEBI" id="CHEBI:57692"/>
    </cofactor>
</comment>
<keyword evidence="12" id="KW-1185">Reference proteome</keyword>
<sequence>MIFEFSDKVKELQSRVQAFMDEHVYPNEQLFYDQVAEGDRWQPTAIIEELKAKAKEAGLWNLFLPESDRGAGLTNLEYAPLCEIMGRVSFAPEVFNCSAPDTGNMEVFERYASEELKERWLKPLLNGEIRSAFAMTEPAVASSDATNIESEITRDGDEYVINGTKWWTSGACDPRCKVLIFMGKTDKSASLYKQQSMIVVPMDTPGINVKRFLPVFGYDDAPHGHAEVEFKNVRVPADHILLGEGRGFEIAQGRLGPGRIHHCMRQIGVAERALEKMCKRVKSRVAFGKPIAEQTVTLERIAESRAMIEQARLLTLKAAYMMDTVGNKEAKAEIAMIKVVAPNITGKIIDWAIQAHGGGGVSDDFGLAFAYAHSRTLRLADGPDEVHRNQIGRLELKKYN</sequence>
<evidence type="ECO:0000256" key="5">
    <source>
        <dbReference type="ARBA" id="ARBA00022827"/>
    </source>
</evidence>
<keyword evidence="4 7" id="KW-0285">Flavoprotein</keyword>
<feature type="domain" description="Acyl-CoA oxidase/dehydrogenase middle" evidence="9">
    <location>
        <begin position="132"/>
        <end position="233"/>
    </location>
</feature>
<dbReference type="FunFam" id="2.40.110.10:FF:000002">
    <property type="entry name" value="Acyl-CoA dehydrogenase fadE12"/>
    <property type="match status" value="1"/>
</dbReference>
<evidence type="ECO:0000259" key="9">
    <source>
        <dbReference type="Pfam" id="PF02770"/>
    </source>
</evidence>
<dbReference type="PANTHER" id="PTHR48083:SF13">
    <property type="entry name" value="ACYL-COA DEHYDROGENASE FAMILY MEMBER 11"/>
    <property type="match status" value="1"/>
</dbReference>
<name>A0A845MKS7_9PROT</name>
<dbReference type="EMBL" id="WTVA01000015">
    <property type="protein sequence ID" value="MZR23514.1"/>
    <property type="molecule type" value="Genomic_DNA"/>
</dbReference>
<dbReference type="InterPro" id="IPR050741">
    <property type="entry name" value="Acyl-CoA_dehydrogenase"/>
</dbReference>
<dbReference type="AlphaFoldDB" id="A0A845MKS7"/>
<protein>
    <submittedName>
        <fullName evidence="11">Acyl-CoA dehydrogenase</fullName>
    </submittedName>
</protein>
<dbReference type="SUPFAM" id="SSF56645">
    <property type="entry name" value="Acyl-CoA dehydrogenase NM domain-like"/>
    <property type="match status" value="1"/>
</dbReference>
<feature type="domain" description="Acyl-CoA dehydrogenase/oxidase C-terminal" evidence="8">
    <location>
        <begin position="245"/>
        <end position="393"/>
    </location>
</feature>
<evidence type="ECO:0000256" key="6">
    <source>
        <dbReference type="ARBA" id="ARBA00023002"/>
    </source>
</evidence>
<evidence type="ECO:0000313" key="11">
    <source>
        <dbReference type="EMBL" id="MZR23514.1"/>
    </source>
</evidence>
<dbReference type="GO" id="GO:0005737">
    <property type="term" value="C:cytoplasm"/>
    <property type="evidence" value="ECO:0007669"/>
    <property type="project" value="TreeGrafter"/>
</dbReference>
<evidence type="ECO:0000256" key="2">
    <source>
        <dbReference type="ARBA" id="ARBA00009347"/>
    </source>
</evidence>
<accession>A0A845MKS7</accession>
<dbReference type="Pfam" id="PF02771">
    <property type="entry name" value="Acyl-CoA_dh_N"/>
    <property type="match status" value="1"/>
</dbReference>
<dbReference type="Pfam" id="PF02770">
    <property type="entry name" value="Acyl-CoA_dh_M"/>
    <property type="match status" value="1"/>
</dbReference>
<dbReference type="Proteomes" id="UP000445696">
    <property type="component" value="Unassembled WGS sequence"/>
</dbReference>
<evidence type="ECO:0000256" key="3">
    <source>
        <dbReference type="ARBA" id="ARBA00011738"/>
    </source>
</evidence>
<dbReference type="GO" id="GO:0003995">
    <property type="term" value="F:acyl-CoA dehydrogenase activity"/>
    <property type="evidence" value="ECO:0007669"/>
    <property type="project" value="TreeGrafter"/>
</dbReference>
<keyword evidence="5 7" id="KW-0274">FAD</keyword>
<dbReference type="Gene3D" id="1.20.140.10">
    <property type="entry name" value="Butyryl-CoA Dehydrogenase, subunit A, domain 3"/>
    <property type="match status" value="1"/>
</dbReference>
<dbReference type="InterPro" id="IPR013786">
    <property type="entry name" value="AcylCoA_DH/ox_N"/>
</dbReference>
<dbReference type="InterPro" id="IPR036250">
    <property type="entry name" value="AcylCo_DH-like_C"/>
</dbReference>
<evidence type="ECO:0000256" key="4">
    <source>
        <dbReference type="ARBA" id="ARBA00022630"/>
    </source>
</evidence>
<dbReference type="InterPro" id="IPR009100">
    <property type="entry name" value="AcylCoA_DH/oxidase_NM_dom_sf"/>
</dbReference>
<dbReference type="OrthoDB" id="9780544at2"/>
<reference evidence="11 12" key="1">
    <citation type="journal article" date="2014" name="Int. J. Syst. Evol. Microbiol.">
        <title>Sneathiella chungangensis sp. nov., isolated from a marine sand, and emended description of the genus Sneathiella.</title>
        <authorList>
            <person name="Siamphan C."/>
            <person name="Kim H."/>
            <person name="Lee J.S."/>
            <person name="Kim W."/>
        </authorList>
    </citation>
    <scope>NUCLEOTIDE SEQUENCE [LARGE SCALE GENOMIC DNA]</scope>
    <source>
        <strain evidence="11 12">KCTC 32476</strain>
    </source>
</reference>
<dbReference type="PANTHER" id="PTHR48083">
    <property type="entry name" value="MEDIUM-CHAIN SPECIFIC ACYL-COA DEHYDROGENASE, MITOCHONDRIAL-RELATED"/>
    <property type="match status" value="1"/>
</dbReference>
<dbReference type="InterPro" id="IPR037069">
    <property type="entry name" value="AcylCoA_DH/ox_N_sf"/>
</dbReference>
<dbReference type="Gene3D" id="2.40.110.10">
    <property type="entry name" value="Butyryl-CoA Dehydrogenase, subunit A, domain 2"/>
    <property type="match status" value="1"/>
</dbReference>
<dbReference type="SUPFAM" id="SSF47203">
    <property type="entry name" value="Acyl-CoA dehydrogenase C-terminal domain-like"/>
    <property type="match status" value="1"/>
</dbReference>
<comment type="caution">
    <text evidence="11">The sequence shown here is derived from an EMBL/GenBank/DDBJ whole genome shotgun (WGS) entry which is preliminary data.</text>
</comment>
<comment type="similarity">
    <text evidence="2 7">Belongs to the acyl-CoA dehydrogenase family.</text>
</comment>
<dbReference type="GO" id="GO:0033539">
    <property type="term" value="P:fatty acid beta-oxidation using acyl-CoA dehydrogenase"/>
    <property type="evidence" value="ECO:0007669"/>
    <property type="project" value="TreeGrafter"/>
</dbReference>
<comment type="subunit">
    <text evidence="3">Homodimer.</text>
</comment>
<dbReference type="FunFam" id="1.20.140.10:FF:000018">
    <property type="entry name" value="Acyl-CoA dehydrogenase family member 10"/>
    <property type="match status" value="1"/>
</dbReference>
<organism evidence="11 12">
    <name type="scientific">Sneathiella chungangensis</name>
    <dbReference type="NCBI Taxonomy" id="1418234"/>
    <lineage>
        <taxon>Bacteria</taxon>
        <taxon>Pseudomonadati</taxon>
        <taxon>Pseudomonadota</taxon>
        <taxon>Alphaproteobacteria</taxon>
        <taxon>Sneathiellales</taxon>
        <taxon>Sneathiellaceae</taxon>
        <taxon>Sneathiella</taxon>
    </lineage>
</organism>
<dbReference type="InterPro" id="IPR009075">
    <property type="entry name" value="AcylCo_DH/oxidase_C"/>
</dbReference>
<dbReference type="RefSeq" id="WP_161339979.1">
    <property type="nucleotide sequence ID" value="NZ_JBHSDG010000003.1"/>
</dbReference>
<dbReference type="InterPro" id="IPR006091">
    <property type="entry name" value="Acyl-CoA_Oxase/DH_mid-dom"/>
</dbReference>
<evidence type="ECO:0000256" key="1">
    <source>
        <dbReference type="ARBA" id="ARBA00001974"/>
    </source>
</evidence>
<dbReference type="GO" id="GO:0050660">
    <property type="term" value="F:flavin adenine dinucleotide binding"/>
    <property type="evidence" value="ECO:0007669"/>
    <property type="project" value="InterPro"/>
</dbReference>
<dbReference type="Gene3D" id="1.10.540.10">
    <property type="entry name" value="Acyl-CoA dehydrogenase/oxidase, N-terminal domain"/>
    <property type="match status" value="1"/>
</dbReference>
<gene>
    <name evidence="11" type="ORF">GQF03_14340</name>
</gene>
<evidence type="ECO:0000259" key="10">
    <source>
        <dbReference type="Pfam" id="PF02771"/>
    </source>
</evidence>
<proteinExistence type="inferred from homology"/>
<dbReference type="InterPro" id="IPR046373">
    <property type="entry name" value="Acyl-CoA_Oxase/DH_mid-dom_sf"/>
</dbReference>